<keyword evidence="14" id="KW-1185">Reference proteome</keyword>
<dbReference type="AlphaFoldDB" id="A0AA36GFR8"/>
<dbReference type="Pfam" id="PF07653">
    <property type="entry name" value="SH3_2"/>
    <property type="match status" value="1"/>
</dbReference>
<gene>
    <name evidence="13" type="ORF">MSPICULIGERA_LOCUS21668</name>
</gene>
<dbReference type="InterPro" id="IPR036860">
    <property type="entry name" value="SH2_dom_sf"/>
</dbReference>
<dbReference type="CDD" id="cd20810">
    <property type="entry name" value="C1_VAV"/>
    <property type="match status" value="1"/>
</dbReference>
<dbReference type="InterPro" id="IPR036872">
    <property type="entry name" value="CH_dom_sf"/>
</dbReference>
<dbReference type="Gene3D" id="2.30.29.30">
    <property type="entry name" value="Pleckstrin-homology domain (PH domain)/Phosphotyrosine-binding domain (PTB)"/>
    <property type="match status" value="1"/>
</dbReference>
<dbReference type="SMART" id="SM00109">
    <property type="entry name" value="C1"/>
    <property type="match status" value="1"/>
</dbReference>
<evidence type="ECO:0000259" key="12">
    <source>
        <dbReference type="PROSITE" id="PS50081"/>
    </source>
</evidence>
<feature type="domain" description="Calponin-homology (CH)" evidence="11">
    <location>
        <begin position="1"/>
        <end position="98"/>
    </location>
</feature>
<feature type="domain" description="DH" evidence="10">
    <location>
        <begin position="187"/>
        <end position="373"/>
    </location>
</feature>
<dbReference type="GO" id="GO:0005085">
    <property type="term" value="F:guanyl-nucleotide exchange factor activity"/>
    <property type="evidence" value="ECO:0007669"/>
    <property type="project" value="UniProtKB-KW"/>
</dbReference>
<dbReference type="SMART" id="SM00033">
    <property type="entry name" value="CH"/>
    <property type="match status" value="1"/>
</dbReference>
<dbReference type="InterPro" id="IPR001849">
    <property type="entry name" value="PH_domain"/>
</dbReference>
<feature type="domain" description="SH3" evidence="8">
    <location>
        <begin position="819"/>
        <end position="882"/>
    </location>
</feature>
<dbReference type="Gene3D" id="3.30.505.10">
    <property type="entry name" value="SH2 domain"/>
    <property type="match status" value="1"/>
</dbReference>
<evidence type="ECO:0000256" key="2">
    <source>
        <dbReference type="ARBA" id="ARBA00022658"/>
    </source>
</evidence>
<evidence type="ECO:0000259" key="9">
    <source>
        <dbReference type="PROSITE" id="PS50003"/>
    </source>
</evidence>
<dbReference type="GO" id="GO:0008270">
    <property type="term" value="F:zinc ion binding"/>
    <property type="evidence" value="ECO:0007669"/>
    <property type="project" value="UniProtKB-KW"/>
</dbReference>
<dbReference type="InterPro" id="IPR055251">
    <property type="entry name" value="SOS1_NGEF_PH"/>
</dbReference>
<dbReference type="Proteomes" id="UP001177023">
    <property type="component" value="Unassembled WGS sequence"/>
</dbReference>
<dbReference type="InterPro" id="IPR000980">
    <property type="entry name" value="SH2"/>
</dbReference>
<dbReference type="PANTHER" id="PTHR45818:SF3">
    <property type="entry name" value="PROTEIN VAV"/>
    <property type="match status" value="1"/>
</dbReference>
<evidence type="ECO:0000259" key="7">
    <source>
        <dbReference type="PROSITE" id="PS50001"/>
    </source>
</evidence>
<proteinExistence type="predicted"/>
<keyword evidence="2" id="KW-0344">Guanine-nucleotide releasing factor</keyword>
<reference evidence="13" key="1">
    <citation type="submission" date="2023-06" db="EMBL/GenBank/DDBJ databases">
        <authorList>
            <person name="Delattre M."/>
        </authorList>
    </citation>
    <scope>NUCLEOTIDE SEQUENCE</scope>
    <source>
        <strain evidence="13">AF72</strain>
    </source>
</reference>
<keyword evidence="4 5" id="KW-0727">SH2 domain</keyword>
<dbReference type="InterPro" id="IPR001452">
    <property type="entry name" value="SH3_domain"/>
</dbReference>
<dbReference type="Gene3D" id="1.10.418.10">
    <property type="entry name" value="Calponin-like domain"/>
    <property type="match status" value="1"/>
</dbReference>
<dbReference type="SUPFAM" id="SSF50044">
    <property type="entry name" value="SH3-domain"/>
    <property type="match status" value="1"/>
</dbReference>
<evidence type="ECO:0000256" key="5">
    <source>
        <dbReference type="PROSITE-ProRule" id="PRU00191"/>
    </source>
</evidence>
<dbReference type="CDD" id="cd00174">
    <property type="entry name" value="SH3"/>
    <property type="match status" value="1"/>
</dbReference>
<dbReference type="InterPro" id="IPR035899">
    <property type="entry name" value="DBL_dom_sf"/>
</dbReference>
<keyword evidence="3" id="KW-0863">Zinc-finger</keyword>
<evidence type="ECO:0000259" key="11">
    <source>
        <dbReference type="PROSITE" id="PS50021"/>
    </source>
</evidence>
<dbReference type="InterPro" id="IPR002219">
    <property type="entry name" value="PKC_DAG/PE"/>
</dbReference>
<keyword evidence="1 6" id="KW-0728">SH3 domain</keyword>
<evidence type="ECO:0000256" key="1">
    <source>
        <dbReference type="ARBA" id="ARBA00022443"/>
    </source>
</evidence>
<evidence type="ECO:0000313" key="14">
    <source>
        <dbReference type="Proteomes" id="UP001177023"/>
    </source>
</evidence>
<evidence type="ECO:0000256" key="3">
    <source>
        <dbReference type="ARBA" id="ARBA00022771"/>
    </source>
</evidence>
<dbReference type="SMART" id="SM00325">
    <property type="entry name" value="RhoGEF"/>
    <property type="match status" value="1"/>
</dbReference>
<accession>A0AA36GFR8</accession>
<comment type="caution">
    <text evidence="13">The sequence shown here is derived from an EMBL/GenBank/DDBJ whole genome shotgun (WGS) entry which is preliminary data.</text>
</comment>
<protein>
    <submittedName>
        <fullName evidence="13">Uncharacterized protein</fullName>
    </submittedName>
</protein>
<dbReference type="PROSITE" id="PS50081">
    <property type="entry name" value="ZF_DAG_PE_2"/>
    <property type="match status" value="1"/>
</dbReference>
<dbReference type="PRINTS" id="PR00401">
    <property type="entry name" value="SH2DOMAIN"/>
</dbReference>
<feature type="domain" description="PH" evidence="9">
    <location>
        <begin position="411"/>
        <end position="530"/>
    </location>
</feature>
<dbReference type="PANTHER" id="PTHR45818">
    <property type="entry name" value="PROTEIN VAV"/>
    <property type="match status" value="1"/>
</dbReference>
<dbReference type="InterPro" id="IPR001715">
    <property type="entry name" value="CH_dom"/>
</dbReference>
<dbReference type="PROSITE" id="PS50001">
    <property type="entry name" value="SH2"/>
    <property type="match status" value="1"/>
</dbReference>
<keyword evidence="3" id="KW-0479">Metal-binding</keyword>
<dbReference type="InterPro" id="IPR036028">
    <property type="entry name" value="SH3-like_dom_sf"/>
</dbReference>
<dbReference type="Gene3D" id="1.20.900.10">
    <property type="entry name" value="Dbl homology (DH) domain"/>
    <property type="match status" value="1"/>
</dbReference>
<dbReference type="SUPFAM" id="SSF50729">
    <property type="entry name" value="PH domain-like"/>
    <property type="match status" value="1"/>
</dbReference>
<dbReference type="SUPFAM" id="SSF48065">
    <property type="entry name" value="DBL homology domain (DH-domain)"/>
    <property type="match status" value="1"/>
</dbReference>
<dbReference type="Pfam" id="PF00307">
    <property type="entry name" value="CH"/>
    <property type="match status" value="1"/>
</dbReference>
<feature type="non-terminal residue" evidence="13">
    <location>
        <position position="1"/>
    </location>
</feature>
<dbReference type="InterPro" id="IPR000219">
    <property type="entry name" value="DH_dom"/>
</dbReference>
<dbReference type="GO" id="GO:0005737">
    <property type="term" value="C:cytoplasm"/>
    <property type="evidence" value="ECO:0007669"/>
    <property type="project" value="TreeGrafter"/>
</dbReference>
<dbReference type="Gene3D" id="3.30.60.20">
    <property type="match status" value="1"/>
</dbReference>
<sequence>MSCSNGGMKELALRLRDGQMLCRLVNKVEEGAVPEKNIMAPSINSEFACEKNICAFFTACKDKFYLDSSEFFDPPDLFLCHDFAKVLTTLSALSHSKKMIEQGIDPFPPRINGYSPGRAQGVPVEEEEIYRSLGENVIYHPDMELRPVDSGYKTEDNHKIYDTIVQRRDSQKFEPEDVFSSFKPIDDRGNAIKELVDTEQNYLKKSLDNLVNKIMSPLQRILSEDDYKRIFMNLPEIWRNQHEFYKALRVVALQDLGLEKPSGSHIGDVFCEFQEKFVAYGHYSTYLDEATDRIQELKKDDAFTYSKITECVRSAGQNQFPLNELLVVPLQRILKYGLLLSRIRDNTRDMAEHSSLGAAMEAFKDLSECLNEMKRDYEMQRETMELQESIINLSMPGDTTLVDYGRMLQNQTVQLSEVTKENNNPTKTKTRHAFLFDKVLVICKSNGARAATYTYKTAYVVSDLRMDLETPLNDEKRGTFSKKLNTLFWLTLVRDGARLDKPDEVRTINISFKDRKQLDQWANAFEKAKNNIHPKEAITTGHNVKLTTLPPDRAHNCSVCRKLLKGLYLQGYNCSACDQIMHLECISLQKCPGPRRRRSAGMSIARKSSTGSISPGDHVIATCSSTEIGWAPYAKDDIIIVQELLSENSFIGTIQREGGHAGKVKIQDVRRINWGTPTDSPIGSGKPIRLGRKTTTLLPARADIPPQTPTDMNDYVNTDISQHQWYHGNMERPMAEKCLKGTPCGTFLVRFSPTRNSCVVSVSCDNDVKHMVIEHKNSNYYLDEGYMFDTIVQLVEYYNKNNLIESFATLNTTLKSPYNEQKLFKVIHDFESDDVTGKFLELHKGDIVYLLDTVGQDRGWWKGRIGNKSGFFPLTYVVKITDENDSS</sequence>
<evidence type="ECO:0000256" key="6">
    <source>
        <dbReference type="PROSITE-ProRule" id="PRU00192"/>
    </source>
</evidence>
<dbReference type="Pfam" id="PF00621">
    <property type="entry name" value="RhoGEF"/>
    <property type="match status" value="1"/>
</dbReference>
<dbReference type="Pfam" id="PF00130">
    <property type="entry name" value="C1_1"/>
    <property type="match status" value="1"/>
</dbReference>
<evidence type="ECO:0000259" key="8">
    <source>
        <dbReference type="PROSITE" id="PS50002"/>
    </source>
</evidence>
<dbReference type="Pfam" id="PF22697">
    <property type="entry name" value="SOS1_NGEF_PH"/>
    <property type="match status" value="1"/>
</dbReference>
<organism evidence="13 14">
    <name type="scientific">Mesorhabditis spiculigera</name>
    <dbReference type="NCBI Taxonomy" id="96644"/>
    <lineage>
        <taxon>Eukaryota</taxon>
        <taxon>Metazoa</taxon>
        <taxon>Ecdysozoa</taxon>
        <taxon>Nematoda</taxon>
        <taxon>Chromadorea</taxon>
        <taxon>Rhabditida</taxon>
        <taxon>Rhabditina</taxon>
        <taxon>Rhabditomorpha</taxon>
        <taxon>Rhabditoidea</taxon>
        <taxon>Rhabditidae</taxon>
        <taxon>Mesorhabditinae</taxon>
        <taxon>Mesorhabditis</taxon>
    </lineage>
</organism>
<dbReference type="CDD" id="cd00160">
    <property type="entry name" value="RhoGEF"/>
    <property type="match status" value="1"/>
</dbReference>
<dbReference type="PROSITE" id="PS50010">
    <property type="entry name" value="DH_2"/>
    <property type="match status" value="1"/>
</dbReference>
<evidence type="ECO:0000256" key="4">
    <source>
        <dbReference type="ARBA" id="ARBA00022999"/>
    </source>
</evidence>
<feature type="domain" description="Phorbol-ester/DAG-type" evidence="12">
    <location>
        <begin position="541"/>
        <end position="591"/>
    </location>
</feature>
<evidence type="ECO:0000259" key="10">
    <source>
        <dbReference type="PROSITE" id="PS50010"/>
    </source>
</evidence>
<dbReference type="SUPFAM" id="SSF55550">
    <property type="entry name" value="SH2 domain"/>
    <property type="match status" value="1"/>
</dbReference>
<dbReference type="PROSITE" id="PS50002">
    <property type="entry name" value="SH3"/>
    <property type="match status" value="1"/>
</dbReference>
<dbReference type="SMART" id="SM00252">
    <property type="entry name" value="SH2"/>
    <property type="match status" value="1"/>
</dbReference>
<dbReference type="SUPFAM" id="SSF47576">
    <property type="entry name" value="Calponin-homology domain, CH-domain"/>
    <property type="match status" value="1"/>
</dbReference>
<feature type="domain" description="SH2" evidence="7">
    <location>
        <begin position="725"/>
        <end position="818"/>
    </location>
</feature>
<dbReference type="PROSITE" id="PS50021">
    <property type="entry name" value="CH"/>
    <property type="match status" value="1"/>
</dbReference>
<evidence type="ECO:0000313" key="13">
    <source>
        <dbReference type="EMBL" id="CAJ0583596.1"/>
    </source>
</evidence>
<keyword evidence="3" id="KW-0862">Zinc</keyword>
<dbReference type="PROSITE" id="PS50003">
    <property type="entry name" value="PH_DOMAIN"/>
    <property type="match status" value="1"/>
</dbReference>
<name>A0AA36GFR8_9BILA</name>
<dbReference type="Gene3D" id="2.30.30.40">
    <property type="entry name" value="SH3 Domains"/>
    <property type="match status" value="1"/>
</dbReference>
<dbReference type="SMART" id="SM00326">
    <property type="entry name" value="SH3"/>
    <property type="match status" value="1"/>
</dbReference>
<dbReference type="GO" id="GO:0016477">
    <property type="term" value="P:cell migration"/>
    <property type="evidence" value="ECO:0007669"/>
    <property type="project" value="TreeGrafter"/>
</dbReference>
<dbReference type="EMBL" id="CATQJA010002665">
    <property type="protein sequence ID" value="CAJ0583596.1"/>
    <property type="molecule type" value="Genomic_DNA"/>
</dbReference>
<dbReference type="Pfam" id="PF00017">
    <property type="entry name" value="SH2"/>
    <property type="match status" value="1"/>
</dbReference>
<dbReference type="InterPro" id="IPR011993">
    <property type="entry name" value="PH-like_dom_sf"/>
</dbReference>